<gene>
    <name evidence="1" type="ORF">BDN72DRAFT_765683</name>
</gene>
<protein>
    <submittedName>
        <fullName evidence="1">Uncharacterized protein</fullName>
    </submittedName>
</protein>
<organism evidence="1 2">
    <name type="scientific">Pluteus cervinus</name>
    <dbReference type="NCBI Taxonomy" id="181527"/>
    <lineage>
        <taxon>Eukaryota</taxon>
        <taxon>Fungi</taxon>
        <taxon>Dikarya</taxon>
        <taxon>Basidiomycota</taxon>
        <taxon>Agaricomycotina</taxon>
        <taxon>Agaricomycetes</taxon>
        <taxon>Agaricomycetidae</taxon>
        <taxon>Agaricales</taxon>
        <taxon>Pluteineae</taxon>
        <taxon>Pluteaceae</taxon>
        <taxon>Pluteus</taxon>
    </lineage>
</organism>
<name>A0ACD3AZ12_9AGAR</name>
<sequence>MPPPSNDPCLNLILLPKNFFVVQLQPDELLSQGILEAITHHTGRFFSITRTNDEISIVGEVWESPGMPEHFQSHSTWKCIKIAGPMEHNLTGIMASFTAPLKEAQVPVFAVSTWNTDYVLVPEDAVSKAVEELKKDGWMFEE</sequence>
<evidence type="ECO:0000313" key="1">
    <source>
        <dbReference type="EMBL" id="TFK70983.1"/>
    </source>
</evidence>
<dbReference type="Proteomes" id="UP000308600">
    <property type="component" value="Unassembled WGS sequence"/>
</dbReference>
<reference evidence="1 2" key="1">
    <citation type="journal article" date="2019" name="Nat. Ecol. Evol.">
        <title>Megaphylogeny resolves global patterns of mushroom evolution.</title>
        <authorList>
            <person name="Varga T."/>
            <person name="Krizsan K."/>
            <person name="Foldi C."/>
            <person name="Dima B."/>
            <person name="Sanchez-Garcia M."/>
            <person name="Sanchez-Ramirez S."/>
            <person name="Szollosi G.J."/>
            <person name="Szarkandi J.G."/>
            <person name="Papp V."/>
            <person name="Albert L."/>
            <person name="Andreopoulos W."/>
            <person name="Angelini C."/>
            <person name="Antonin V."/>
            <person name="Barry K.W."/>
            <person name="Bougher N.L."/>
            <person name="Buchanan P."/>
            <person name="Buyck B."/>
            <person name="Bense V."/>
            <person name="Catcheside P."/>
            <person name="Chovatia M."/>
            <person name="Cooper J."/>
            <person name="Damon W."/>
            <person name="Desjardin D."/>
            <person name="Finy P."/>
            <person name="Geml J."/>
            <person name="Haridas S."/>
            <person name="Hughes K."/>
            <person name="Justo A."/>
            <person name="Karasinski D."/>
            <person name="Kautmanova I."/>
            <person name="Kiss B."/>
            <person name="Kocsube S."/>
            <person name="Kotiranta H."/>
            <person name="LaButti K.M."/>
            <person name="Lechner B.E."/>
            <person name="Liimatainen K."/>
            <person name="Lipzen A."/>
            <person name="Lukacs Z."/>
            <person name="Mihaltcheva S."/>
            <person name="Morgado L.N."/>
            <person name="Niskanen T."/>
            <person name="Noordeloos M.E."/>
            <person name="Ohm R.A."/>
            <person name="Ortiz-Santana B."/>
            <person name="Ovrebo C."/>
            <person name="Racz N."/>
            <person name="Riley R."/>
            <person name="Savchenko A."/>
            <person name="Shiryaev A."/>
            <person name="Soop K."/>
            <person name="Spirin V."/>
            <person name="Szebenyi C."/>
            <person name="Tomsovsky M."/>
            <person name="Tulloss R.E."/>
            <person name="Uehling J."/>
            <person name="Grigoriev I.V."/>
            <person name="Vagvolgyi C."/>
            <person name="Papp T."/>
            <person name="Martin F.M."/>
            <person name="Miettinen O."/>
            <person name="Hibbett D.S."/>
            <person name="Nagy L.G."/>
        </authorList>
    </citation>
    <scope>NUCLEOTIDE SEQUENCE [LARGE SCALE GENOMIC DNA]</scope>
    <source>
        <strain evidence="1 2">NL-1719</strain>
    </source>
</reference>
<proteinExistence type="predicted"/>
<dbReference type="EMBL" id="ML208304">
    <property type="protein sequence ID" value="TFK70983.1"/>
    <property type="molecule type" value="Genomic_DNA"/>
</dbReference>
<evidence type="ECO:0000313" key="2">
    <source>
        <dbReference type="Proteomes" id="UP000308600"/>
    </source>
</evidence>
<accession>A0ACD3AZ12</accession>
<keyword evidence="2" id="KW-1185">Reference proteome</keyword>